<feature type="domain" description="N-acetyltransferase" evidence="1">
    <location>
        <begin position="11"/>
        <end position="181"/>
    </location>
</feature>
<evidence type="ECO:0000313" key="2">
    <source>
        <dbReference type="EMBL" id="MCM2438051.1"/>
    </source>
</evidence>
<name>A0ABT0VJN9_9LACO</name>
<evidence type="ECO:0000259" key="1">
    <source>
        <dbReference type="PROSITE" id="PS51186"/>
    </source>
</evidence>
<dbReference type="EMBL" id="JAGMVS010000075">
    <property type="protein sequence ID" value="MCM2438051.1"/>
    <property type="molecule type" value="Genomic_DNA"/>
</dbReference>
<reference evidence="2" key="1">
    <citation type="submission" date="2021-04" db="EMBL/GenBank/DDBJ databases">
        <title>Taxonomic assessment of Weissella genus.</title>
        <authorList>
            <person name="Fanelli F."/>
            <person name="Chieffi D."/>
            <person name="Dell'Aquila A."/>
            <person name="Gyu-Sung C."/>
            <person name="Franz C.M.A.P."/>
            <person name="Fusco V."/>
        </authorList>
    </citation>
    <scope>NUCLEOTIDE SEQUENCE</scope>
    <source>
        <strain evidence="2">LMG 25373</strain>
    </source>
</reference>
<gene>
    <name evidence="2" type="ORF">KAK10_09090</name>
</gene>
<sequence>MIKEFNTMAELMLQKAEIADLLDVMEITKQAKALLKADGINQWQAGYPNEDDFENDIVKGHLYVAKLEKTVVGFISLIDGIDPWYKIIENGAWLRYDQPYYTIHRVAVSLSASGQQVGYRMLRAAILKCLELDATIASIRVDTHPLNTRMQHLLEKVGFVKTGEIFINEGELRFAYEYLKA</sequence>
<dbReference type="InterPro" id="IPR000182">
    <property type="entry name" value="GNAT_dom"/>
</dbReference>
<dbReference type="SUPFAM" id="SSF55729">
    <property type="entry name" value="Acyl-CoA N-acyltransferases (Nat)"/>
    <property type="match status" value="1"/>
</dbReference>
<protein>
    <submittedName>
        <fullName evidence="2">GNAT family N-acetyltransferase</fullName>
    </submittedName>
</protein>
<dbReference type="InterPro" id="IPR016181">
    <property type="entry name" value="Acyl_CoA_acyltransferase"/>
</dbReference>
<comment type="caution">
    <text evidence="2">The sequence shown here is derived from an EMBL/GenBank/DDBJ whole genome shotgun (WGS) entry which is preliminary data.</text>
</comment>
<dbReference type="PROSITE" id="PS51186">
    <property type="entry name" value="GNAT"/>
    <property type="match status" value="1"/>
</dbReference>
<keyword evidence="3" id="KW-1185">Reference proteome</keyword>
<proteinExistence type="predicted"/>
<dbReference type="Proteomes" id="UP001057481">
    <property type="component" value="Unassembled WGS sequence"/>
</dbReference>
<dbReference type="Pfam" id="PF00583">
    <property type="entry name" value="Acetyltransf_1"/>
    <property type="match status" value="1"/>
</dbReference>
<evidence type="ECO:0000313" key="3">
    <source>
        <dbReference type="Proteomes" id="UP001057481"/>
    </source>
</evidence>
<organism evidence="2 3">
    <name type="scientific">Periweissella beninensis</name>
    <dbReference type="NCBI Taxonomy" id="504936"/>
    <lineage>
        <taxon>Bacteria</taxon>
        <taxon>Bacillati</taxon>
        <taxon>Bacillota</taxon>
        <taxon>Bacilli</taxon>
        <taxon>Lactobacillales</taxon>
        <taxon>Lactobacillaceae</taxon>
        <taxon>Periweissella</taxon>
    </lineage>
</organism>
<accession>A0ABT0VJN9</accession>
<dbReference type="Gene3D" id="3.40.630.30">
    <property type="match status" value="1"/>
</dbReference>